<dbReference type="Proteomes" id="UP000614424">
    <property type="component" value="Unassembled WGS sequence"/>
</dbReference>
<feature type="signal peptide" evidence="1">
    <location>
        <begin position="1"/>
        <end position="20"/>
    </location>
</feature>
<name>A0A8J6TGM9_9BACT</name>
<accession>A0A8J6TGM9</accession>
<keyword evidence="1" id="KW-0732">Signal</keyword>
<protein>
    <submittedName>
        <fullName evidence="2">Uncharacterized protein</fullName>
    </submittedName>
</protein>
<evidence type="ECO:0000313" key="2">
    <source>
        <dbReference type="EMBL" id="MBC8319073.1"/>
    </source>
</evidence>
<proteinExistence type="predicted"/>
<comment type="caution">
    <text evidence="2">The sequence shown here is derived from an EMBL/GenBank/DDBJ whole genome shotgun (WGS) entry which is preliminary data.</text>
</comment>
<dbReference type="EMBL" id="JACNJZ010000221">
    <property type="protein sequence ID" value="MBC8319073.1"/>
    <property type="molecule type" value="Genomic_DNA"/>
</dbReference>
<sequence length="182" mass="20288">MFRIIPFTIILLLFAAGSNAKTPFDQSYENLSKEDQIIVNSVRDIFLKNHIVLLKDISQVNKLIGATAKSDLEVITGKNEPEAHYELGVDTHEKEHLVVLILPAEKSPDGTYQTPTTVLRNKTYAYKVLHAVEIQGKTMTFSSSKLSDKKDSRIEIAPNKRVIKKIAEDLKGTVSGNSIKLP</sequence>
<feature type="chain" id="PRO_5035268740" evidence="1">
    <location>
        <begin position="21"/>
        <end position="182"/>
    </location>
</feature>
<reference evidence="2 3" key="1">
    <citation type="submission" date="2020-08" db="EMBL/GenBank/DDBJ databases">
        <title>Bridging the membrane lipid divide: bacteria of the FCB group superphylum have the potential to synthesize archaeal ether lipids.</title>
        <authorList>
            <person name="Villanueva L."/>
            <person name="Von Meijenfeldt F.A.B."/>
            <person name="Westbye A.B."/>
            <person name="Yadav S."/>
            <person name="Hopmans E.C."/>
            <person name="Dutilh B.E."/>
            <person name="Sinninghe Damste J.S."/>
        </authorList>
    </citation>
    <scope>NUCLEOTIDE SEQUENCE [LARGE SCALE GENOMIC DNA]</scope>
    <source>
        <strain evidence="2">NIOZ-UU47</strain>
    </source>
</reference>
<organism evidence="2 3">
    <name type="scientific">Candidatus Desulfobia pelagia</name>
    <dbReference type="NCBI Taxonomy" id="2841692"/>
    <lineage>
        <taxon>Bacteria</taxon>
        <taxon>Pseudomonadati</taxon>
        <taxon>Thermodesulfobacteriota</taxon>
        <taxon>Desulfobulbia</taxon>
        <taxon>Desulfobulbales</taxon>
        <taxon>Desulfobulbaceae</taxon>
        <taxon>Candidatus Desulfobia</taxon>
    </lineage>
</organism>
<dbReference type="AlphaFoldDB" id="A0A8J6TGM9"/>
<evidence type="ECO:0000256" key="1">
    <source>
        <dbReference type="SAM" id="SignalP"/>
    </source>
</evidence>
<evidence type="ECO:0000313" key="3">
    <source>
        <dbReference type="Proteomes" id="UP000614424"/>
    </source>
</evidence>
<gene>
    <name evidence="2" type="ORF">H8E41_14355</name>
</gene>